<accession>A0A4Z0C2Q6</accession>
<evidence type="ECO:0008006" key="3">
    <source>
        <dbReference type="Google" id="ProtNLM"/>
    </source>
</evidence>
<organism evidence="1 2">
    <name type="scientific">Ramlibacter henchirensis</name>
    <dbReference type="NCBI Taxonomy" id="204072"/>
    <lineage>
        <taxon>Bacteria</taxon>
        <taxon>Pseudomonadati</taxon>
        <taxon>Pseudomonadota</taxon>
        <taxon>Betaproteobacteria</taxon>
        <taxon>Burkholderiales</taxon>
        <taxon>Comamonadaceae</taxon>
        <taxon>Ramlibacter</taxon>
    </lineage>
</organism>
<dbReference type="EMBL" id="SMLM01000001">
    <property type="protein sequence ID" value="TFZ05134.1"/>
    <property type="molecule type" value="Genomic_DNA"/>
</dbReference>
<dbReference type="RefSeq" id="WP_135261215.1">
    <property type="nucleotide sequence ID" value="NZ_SMLM01000001.1"/>
</dbReference>
<dbReference type="Proteomes" id="UP000298180">
    <property type="component" value="Unassembled WGS sequence"/>
</dbReference>
<comment type="caution">
    <text evidence="1">The sequence shown here is derived from an EMBL/GenBank/DDBJ whole genome shotgun (WGS) entry which is preliminary data.</text>
</comment>
<dbReference type="OrthoDB" id="8902713at2"/>
<evidence type="ECO:0000313" key="1">
    <source>
        <dbReference type="EMBL" id="TFZ05134.1"/>
    </source>
</evidence>
<name>A0A4Z0C2Q6_9BURK</name>
<proteinExistence type="predicted"/>
<reference evidence="1 2" key="1">
    <citation type="submission" date="2019-03" db="EMBL/GenBank/DDBJ databases">
        <title>Ramlibacter henchirensis DSM 14656, whole genome shotgun sequence.</title>
        <authorList>
            <person name="Zhang X."/>
            <person name="Feng G."/>
            <person name="Zhu H."/>
        </authorList>
    </citation>
    <scope>NUCLEOTIDE SEQUENCE [LARGE SCALE GENOMIC DNA]</scope>
    <source>
        <strain evidence="1 2">DSM 14656</strain>
    </source>
</reference>
<gene>
    <name evidence="1" type="ORF">EZ313_00165</name>
</gene>
<dbReference type="AlphaFoldDB" id="A0A4Z0C2Q6"/>
<evidence type="ECO:0000313" key="2">
    <source>
        <dbReference type="Proteomes" id="UP000298180"/>
    </source>
</evidence>
<sequence>MRIVSTSLLFWADGMTVAPGLVVVHPRVRSDAGLLAHEAVHCRQMREVGLLRFWWLYFTCPAFRLWAEVEAYRVSLRHQPAGLRHFARALAHGYLLRITPEQAERLLRG</sequence>
<protein>
    <recommendedName>
        <fullName evidence="3">DUF4157 domain-containing protein</fullName>
    </recommendedName>
</protein>
<keyword evidence="2" id="KW-1185">Reference proteome</keyword>